<proteinExistence type="predicted"/>
<gene>
    <name evidence="1" type="ORF">K8V90_02170</name>
</gene>
<dbReference type="Proteomes" id="UP000776700">
    <property type="component" value="Unassembled WGS sequence"/>
</dbReference>
<name>A0A921MZD4_9FIRM</name>
<comment type="caution">
    <text evidence="1">The sequence shown here is derived from an EMBL/GenBank/DDBJ whole genome shotgun (WGS) entry which is preliminary data.</text>
</comment>
<evidence type="ECO:0000313" key="2">
    <source>
        <dbReference type="Proteomes" id="UP000776700"/>
    </source>
</evidence>
<accession>A0A921MZD4</accession>
<dbReference type="AlphaFoldDB" id="A0A921MZD4"/>
<dbReference type="EMBL" id="DYUB01000073">
    <property type="protein sequence ID" value="HJG95893.1"/>
    <property type="molecule type" value="Genomic_DNA"/>
</dbReference>
<organism evidence="1 2">
    <name type="scientific">Romboutsia timonensis</name>
    <dbReference type="NCBI Taxonomy" id="1776391"/>
    <lineage>
        <taxon>Bacteria</taxon>
        <taxon>Bacillati</taxon>
        <taxon>Bacillota</taxon>
        <taxon>Clostridia</taxon>
        <taxon>Peptostreptococcales</taxon>
        <taxon>Peptostreptococcaceae</taxon>
        <taxon>Romboutsia</taxon>
    </lineage>
</organism>
<sequence length="176" mass="20322">MSKNIKEIGKELLGKSLNSFHRKTGLTQLEKNNEMQDGILDGILSQVDDDSIIVPTTTVKYTPKMKSFNTLKEVENNNIMLTNDVNDNIIPYMMDVDLMIMEKEMVLMSHKNIRKMEVLDMTSMQKRTQEMLERLIKGKTLTEQECKTRVTTYLHAGKITDEQAEELMLLIDEVYA</sequence>
<reference evidence="1" key="1">
    <citation type="journal article" date="2021" name="PeerJ">
        <title>Extensive microbial diversity within the chicken gut microbiome revealed by metagenomics and culture.</title>
        <authorList>
            <person name="Gilroy R."/>
            <person name="Ravi A."/>
            <person name="Getino M."/>
            <person name="Pursley I."/>
            <person name="Horton D.L."/>
            <person name="Alikhan N.F."/>
            <person name="Baker D."/>
            <person name="Gharbi K."/>
            <person name="Hall N."/>
            <person name="Watson M."/>
            <person name="Adriaenssens E.M."/>
            <person name="Foster-Nyarko E."/>
            <person name="Jarju S."/>
            <person name="Secka A."/>
            <person name="Antonio M."/>
            <person name="Oren A."/>
            <person name="Chaudhuri R.R."/>
            <person name="La Ragione R."/>
            <person name="Hildebrand F."/>
            <person name="Pallen M.J."/>
        </authorList>
    </citation>
    <scope>NUCLEOTIDE SEQUENCE</scope>
    <source>
        <strain evidence="1">1277</strain>
    </source>
</reference>
<evidence type="ECO:0000313" key="1">
    <source>
        <dbReference type="EMBL" id="HJG95893.1"/>
    </source>
</evidence>
<reference evidence="1" key="2">
    <citation type="submission" date="2021-09" db="EMBL/GenBank/DDBJ databases">
        <authorList>
            <person name="Gilroy R."/>
        </authorList>
    </citation>
    <scope>NUCLEOTIDE SEQUENCE</scope>
    <source>
        <strain evidence="1">1277</strain>
    </source>
</reference>
<protein>
    <submittedName>
        <fullName evidence="1">Uncharacterized protein</fullName>
    </submittedName>
</protein>